<dbReference type="Proteomes" id="UP000765509">
    <property type="component" value="Unassembled WGS sequence"/>
</dbReference>
<sequence>MLVGIFKSHQHFCLFNWAKNQILVSHICSFKYCVAFQQAHGDPSQLHPPLYFKFPLSTDADTPLYHFTDVTIPFSVSGASSESPACKEASLSTEESFNCSLPEKAPTPDDPCHVLFVPPPLPPPSTALLIKEIL</sequence>
<accession>A0A9Q3D5J6</accession>
<reference evidence="1" key="1">
    <citation type="submission" date="2021-03" db="EMBL/GenBank/DDBJ databases">
        <title>Draft genome sequence of rust myrtle Austropuccinia psidii MF-1, a brazilian biotype.</title>
        <authorList>
            <person name="Quecine M.C."/>
            <person name="Pachon D.M.R."/>
            <person name="Bonatelli M.L."/>
            <person name="Correr F.H."/>
            <person name="Franceschini L.M."/>
            <person name="Leite T.F."/>
            <person name="Margarido G.R.A."/>
            <person name="Almeida C.A."/>
            <person name="Ferrarezi J.A."/>
            <person name="Labate C.A."/>
        </authorList>
    </citation>
    <scope>NUCLEOTIDE SEQUENCE</scope>
    <source>
        <strain evidence="1">MF-1</strain>
    </source>
</reference>
<organism evidence="1 2">
    <name type="scientific">Austropuccinia psidii MF-1</name>
    <dbReference type="NCBI Taxonomy" id="1389203"/>
    <lineage>
        <taxon>Eukaryota</taxon>
        <taxon>Fungi</taxon>
        <taxon>Dikarya</taxon>
        <taxon>Basidiomycota</taxon>
        <taxon>Pucciniomycotina</taxon>
        <taxon>Pucciniomycetes</taxon>
        <taxon>Pucciniales</taxon>
        <taxon>Sphaerophragmiaceae</taxon>
        <taxon>Austropuccinia</taxon>
    </lineage>
</organism>
<keyword evidence="2" id="KW-1185">Reference proteome</keyword>
<evidence type="ECO:0000313" key="1">
    <source>
        <dbReference type="EMBL" id="MBW0494301.1"/>
    </source>
</evidence>
<protein>
    <submittedName>
        <fullName evidence="1">Uncharacterized protein</fullName>
    </submittedName>
</protein>
<proteinExistence type="predicted"/>
<dbReference type="EMBL" id="AVOT02012507">
    <property type="protein sequence ID" value="MBW0494301.1"/>
    <property type="molecule type" value="Genomic_DNA"/>
</dbReference>
<evidence type="ECO:0000313" key="2">
    <source>
        <dbReference type="Proteomes" id="UP000765509"/>
    </source>
</evidence>
<dbReference type="AlphaFoldDB" id="A0A9Q3D5J6"/>
<name>A0A9Q3D5J6_9BASI</name>
<gene>
    <name evidence="1" type="ORF">O181_034016</name>
</gene>
<comment type="caution">
    <text evidence="1">The sequence shown here is derived from an EMBL/GenBank/DDBJ whole genome shotgun (WGS) entry which is preliminary data.</text>
</comment>